<evidence type="ECO:0000313" key="1">
    <source>
        <dbReference type="EMBL" id="JAE04676.1"/>
    </source>
</evidence>
<proteinExistence type="predicted"/>
<reference evidence="1" key="1">
    <citation type="submission" date="2014-09" db="EMBL/GenBank/DDBJ databases">
        <authorList>
            <person name="Magalhaes I.L.F."/>
            <person name="Oliveira U."/>
            <person name="Santos F.R."/>
            <person name="Vidigal T.H.D.A."/>
            <person name="Brescovit A.D."/>
            <person name="Santos A.J."/>
        </authorList>
    </citation>
    <scope>NUCLEOTIDE SEQUENCE</scope>
    <source>
        <tissue evidence="1">Shoot tissue taken approximately 20 cm above the soil surface</tissue>
    </source>
</reference>
<dbReference type="EMBL" id="GBRH01193220">
    <property type="protein sequence ID" value="JAE04676.1"/>
    <property type="molecule type" value="Transcribed_RNA"/>
</dbReference>
<sequence>MYRSHAEICGATGVHIRKSRPAFFRFTRASCRSSTSTCRFVNKKHLREHGSSLDLIQHVPLFRNG</sequence>
<accession>A0A0A9F3I4</accession>
<dbReference type="AlphaFoldDB" id="A0A0A9F3I4"/>
<organism evidence="1">
    <name type="scientific">Arundo donax</name>
    <name type="common">Giant reed</name>
    <name type="synonym">Donax arundinaceus</name>
    <dbReference type="NCBI Taxonomy" id="35708"/>
    <lineage>
        <taxon>Eukaryota</taxon>
        <taxon>Viridiplantae</taxon>
        <taxon>Streptophyta</taxon>
        <taxon>Embryophyta</taxon>
        <taxon>Tracheophyta</taxon>
        <taxon>Spermatophyta</taxon>
        <taxon>Magnoliopsida</taxon>
        <taxon>Liliopsida</taxon>
        <taxon>Poales</taxon>
        <taxon>Poaceae</taxon>
        <taxon>PACMAD clade</taxon>
        <taxon>Arundinoideae</taxon>
        <taxon>Arundineae</taxon>
        <taxon>Arundo</taxon>
    </lineage>
</organism>
<name>A0A0A9F3I4_ARUDO</name>
<protein>
    <submittedName>
        <fullName evidence="1">Uncharacterized protein</fullName>
    </submittedName>
</protein>
<reference evidence="1" key="2">
    <citation type="journal article" date="2015" name="Data Brief">
        <title>Shoot transcriptome of the giant reed, Arundo donax.</title>
        <authorList>
            <person name="Barrero R.A."/>
            <person name="Guerrero F.D."/>
            <person name="Moolhuijzen P."/>
            <person name="Goolsby J.A."/>
            <person name="Tidwell J."/>
            <person name="Bellgard S.E."/>
            <person name="Bellgard M.I."/>
        </authorList>
    </citation>
    <scope>NUCLEOTIDE SEQUENCE</scope>
    <source>
        <tissue evidence="1">Shoot tissue taken approximately 20 cm above the soil surface</tissue>
    </source>
</reference>